<dbReference type="GO" id="GO:0016887">
    <property type="term" value="F:ATP hydrolysis activity"/>
    <property type="evidence" value="ECO:0007669"/>
    <property type="project" value="InterPro"/>
</dbReference>
<evidence type="ECO:0000256" key="3">
    <source>
        <dbReference type="ARBA" id="ARBA00022840"/>
    </source>
</evidence>
<dbReference type="InterPro" id="IPR017871">
    <property type="entry name" value="ABC_transporter-like_CS"/>
</dbReference>
<sequence>MIKLEGIGWEAPGGFILRDIHVEIPTGIYAVLMGATGCGKTTLLEILCGLRAPAQGRVWLNDQDVTALEPRHRQIGYLPQDLALFPEMCVRDQIGFAPKLQRSLQVNTMVNELAEELGITHLLDRLPEHLSGGEKQRVALARALAAQPRVLLLDEPLSALDEATHAEAAQLLRHLHEKHALTVLHVTHSSREAESLAQMKLRLHDGKMLLE</sequence>
<keyword evidence="1" id="KW-0813">Transport</keyword>
<evidence type="ECO:0000256" key="2">
    <source>
        <dbReference type="ARBA" id="ARBA00022741"/>
    </source>
</evidence>
<dbReference type="InterPro" id="IPR003439">
    <property type="entry name" value="ABC_transporter-like_ATP-bd"/>
</dbReference>
<dbReference type="PROSITE" id="PS50893">
    <property type="entry name" value="ABC_TRANSPORTER_2"/>
    <property type="match status" value="1"/>
</dbReference>
<protein>
    <submittedName>
        <fullName evidence="5">Carbohydrate ABC transporter ATP-binding protein (CUT1 family)</fullName>
    </submittedName>
</protein>
<evidence type="ECO:0000313" key="5">
    <source>
        <dbReference type="EMBL" id="TDU70581.1"/>
    </source>
</evidence>
<keyword evidence="6" id="KW-1185">Reference proteome</keyword>
<keyword evidence="2" id="KW-0547">Nucleotide-binding</keyword>
<dbReference type="PANTHER" id="PTHR42781:SF4">
    <property type="entry name" value="SPERMIDINE_PUTRESCINE IMPORT ATP-BINDING PROTEIN POTA"/>
    <property type="match status" value="1"/>
</dbReference>
<dbReference type="AlphaFoldDB" id="A0A4R7RXR2"/>
<dbReference type="RefSeq" id="WP_133795687.1">
    <property type="nucleotide sequence ID" value="NZ_SOCA01000004.1"/>
</dbReference>
<gene>
    <name evidence="5" type="ORF">EI77_02628</name>
</gene>
<evidence type="ECO:0000256" key="1">
    <source>
        <dbReference type="ARBA" id="ARBA00022448"/>
    </source>
</evidence>
<proteinExistence type="predicted"/>
<dbReference type="Gene3D" id="3.40.50.300">
    <property type="entry name" value="P-loop containing nucleotide triphosphate hydrolases"/>
    <property type="match status" value="1"/>
</dbReference>
<reference evidence="5 6" key="1">
    <citation type="submission" date="2019-03" db="EMBL/GenBank/DDBJ databases">
        <title>Genomic Encyclopedia of Archaeal and Bacterial Type Strains, Phase II (KMG-II): from individual species to whole genera.</title>
        <authorList>
            <person name="Goeker M."/>
        </authorList>
    </citation>
    <scope>NUCLEOTIDE SEQUENCE [LARGE SCALE GENOMIC DNA]</scope>
    <source>
        <strain evidence="5 6">ATCC 25309</strain>
    </source>
</reference>
<feature type="domain" description="ABC transporter" evidence="4">
    <location>
        <begin position="2"/>
        <end position="211"/>
    </location>
</feature>
<dbReference type="SUPFAM" id="SSF52540">
    <property type="entry name" value="P-loop containing nucleoside triphosphate hydrolases"/>
    <property type="match status" value="1"/>
</dbReference>
<dbReference type="OrthoDB" id="9785080at2"/>
<dbReference type="Pfam" id="PF00005">
    <property type="entry name" value="ABC_tran"/>
    <property type="match status" value="1"/>
</dbReference>
<dbReference type="Proteomes" id="UP000295662">
    <property type="component" value="Unassembled WGS sequence"/>
</dbReference>
<dbReference type="InterPro" id="IPR003593">
    <property type="entry name" value="AAA+_ATPase"/>
</dbReference>
<dbReference type="PANTHER" id="PTHR42781">
    <property type="entry name" value="SPERMIDINE/PUTRESCINE IMPORT ATP-BINDING PROTEIN POTA"/>
    <property type="match status" value="1"/>
</dbReference>
<evidence type="ECO:0000259" key="4">
    <source>
        <dbReference type="PROSITE" id="PS50893"/>
    </source>
</evidence>
<dbReference type="SMART" id="SM00382">
    <property type="entry name" value="AAA"/>
    <property type="match status" value="1"/>
</dbReference>
<name>A0A4R7RXR2_9BACT</name>
<dbReference type="EMBL" id="SOCA01000004">
    <property type="protein sequence ID" value="TDU70581.1"/>
    <property type="molecule type" value="Genomic_DNA"/>
</dbReference>
<evidence type="ECO:0000313" key="6">
    <source>
        <dbReference type="Proteomes" id="UP000295662"/>
    </source>
</evidence>
<accession>A0A4R7RXR2</accession>
<dbReference type="InterPro" id="IPR027417">
    <property type="entry name" value="P-loop_NTPase"/>
</dbReference>
<keyword evidence="3 5" id="KW-0067">ATP-binding</keyword>
<dbReference type="PROSITE" id="PS00211">
    <property type="entry name" value="ABC_TRANSPORTER_1"/>
    <property type="match status" value="1"/>
</dbReference>
<dbReference type="GO" id="GO:0005524">
    <property type="term" value="F:ATP binding"/>
    <property type="evidence" value="ECO:0007669"/>
    <property type="project" value="UniProtKB-KW"/>
</dbReference>
<dbReference type="InterPro" id="IPR050093">
    <property type="entry name" value="ABC_SmlMolc_Importer"/>
</dbReference>
<comment type="caution">
    <text evidence="5">The sequence shown here is derived from an EMBL/GenBank/DDBJ whole genome shotgun (WGS) entry which is preliminary data.</text>
</comment>
<organism evidence="5 6">
    <name type="scientific">Prosthecobacter fusiformis</name>
    <dbReference type="NCBI Taxonomy" id="48464"/>
    <lineage>
        <taxon>Bacteria</taxon>
        <taxon>Pseudomonadati</taxon>
        <taxon>Verrucomicrobiota</taxon>
        <taxon>Verrucomicrobiia</taxon>
        <taxon>Verrucomicrobiales</taxon>
        <taxon>Verrucomicrobiaceae</taxon>
        <taxon>Prosthecobacter</taxon>
    </lineage>
</organism>